<evidence type="ECO:0000313" key="6">
    <source>
        <dbReference type="EMBL" id="GGH86012.1"/>
    </source>
</evidence>
<evidence type="ECO:0000256" key="3">
    <source>
        <dbReference type="ARBA" id="ARBA00023125"/>
    </source>
</evidence>
<dbReference type="EMBL" id="BMFV01000029">
    <property type="protein sequence ID" value="GGH86012.1"/>
    <property type="molecule type" value="Genomic_DNA"/>
</dbReference>
<keyword evidence="3" id="KW-0238">DNA-binding</keyword>
<keyword evidence="1" id="KW-0678">Repressor</keyword>
<protein>
    <submittedName>
        <fullName evidence="6">LacI family transcriptional regulator</fullName>
    </submittedName>
</protein>
<name>A0A8J3ENB2_9BACL</name>
<dbReference type="PANTHER" id="PTHR30146">
    <property type="entry name" value="LACI-RELATED TRANSCRIPTIONAL REPRESSOR"/>
    <property type="match status" value="1"/>
</dbReference>
<dbReference type="PANTHER" id="PTHR30146:SF148">
    <property type="entry name" value="HTH-TYPE TRANSCRIPTIONAL REPRESSOR PURR-RELATED"/>
    <property type="match status" value="1"/>
</dbReference>
<reference evidence="6" key="1">
    <citation type="journal article" date="2014" name="Int. J. Syst. Evol. Microbiol.">
        <title>Complete genome sequence of Corynebacterium casei LMG S-19264T (=DSM 44701T), isolated from a smear-ripened cheese.</title>
        <authorList>
            <consortium name="US DOE Joint Genome Institute (JGI-PGF)"/>
            <person name="Walter F."/>
            <person name="Albersmeier A."/>
            <person name="Kalinowski J."/>
            <person name="Ruckert C."/>
        </authorList>
    </citation>
    <scope>NUCLEOTIDE SEQUENCE</scope>
    <source>
        <strain evidence="6">CGMCC 1.12777</strain>
    </source>
</reference>
<evidence type="ECO:0000256" key="1">
    <source>
        <dbReference type="ARBA" id="ARBA00022491"/>
    </source>
</evidence>
<dbReference type="Gene3D" id="3.40.50.2300">
    <property type="match status" value="2"/>
</dbReference>
<evidence type="ECO:0000256" key="4">
    <source>
        <dbReference type="ARBA" id="ARBA00023163"/>
    </source>
</evidence>
<keyword evidence="2" id="KW-0805">Transcription regulation</keyword>
<organism evidence="6 7">
    <name type="scientific">Pullulanibacillus pueri</name>
    <dbReference type="NCBI Taxonomy" id="1437324"/>
    <lineage>
        <taxon>Bacteria</taxon>
        <taxon>Bacillati</taxon>
        <taxon>Bacillota</taxon>
        <taxon>Bacilli</taxon>
        <taxon>Bacillales</taxon>
        <taxon>Sporolactobacillaceae</taxon>
        <taxon>Pullulanibacillus</taxon>
    </lineage>
</organism>
<keyword evidence="4" id="KW-0804">Transcription</keyword>
<evidence type="ECO:0000256" key="2">
    <source>
        <dbReference type="ARBA" id="ARBA00023015"/>
    </source>
</evidence>
<dbReference type="Pfam" id="PF13377">
    <property type="entry name" value="Peripla_BP_3"/>
    <property type="match status" value="1"/>
</dbReference>
<dbReference type="InterPro" id="IPR028082">
    <property type="entry name" value="Peripla_BP_I"/>
</dbReference>
<comment type="caution">
    <text evidence="6">The sequence shown here is derived from an EMBL/GenBank/DDBJ whole genome shotgun (WGS) entry which is preliminary data.</text>
</comment>
<reference evidence="6" key="2">
    <citation type="submission" date="2020-09" db="EMBL/GenBank/DDBJ databases">
        <authorList>
            <person name="Sun Q."/>
            <person name="Zhou Y."/>
        </authorList>
    </citation>
    <scope>NUCLEOTIDE SEQUENCE</scope>
    <source>
        <strain evidence="6">CGMCC 1.12777</strain>
    </source>
</reference>
<dbReference type="RefSeq" id="WP_188498461.1">
    <property type="nucleotide sequence ID" value="NZ_BMFV01000029.1"/>
</dbReference>
<dbReference type="SUPFAM" id="SSF53822">
    <property type="entry name" value="Periplasmic binding protein-like I"/>
    <property type="match status" value="1"/>
</dbReference>
<evidence type="ECO:0000259" key="5">
    <source>
        <dbReference type="Pfam" id="PF13377"/>
    </source>
</evidence>
<proteinExistence type="predicted"/>
<dbReference type="CDD" id="cd01392">
    <property type="entry name" value="HTH_LacI"/>
    <property type="match status" value="1"/>
</dbReference>
<dbReference type="GO" id="GO:0003700">
    <property type="term" value="F:DNA-binding transcription factor activity"/>
    <property type="evidence" value="ECO:0007669"/>
    <property type="project" value="TreeGrafter"/>
</dbReference>
<feature type="domain" description="Transcriptional regulator LacI/GalR-like sensor" evidence="5">
    <location>
        <begin position="155"/>
        <end position="320"/>
    </location>
</feature>
<dbReference type="AlphaFoldDB" id="A0A8J3ENB2"/>
<accession>A0A8J3ENB2</accession>
<dbReference type="InterPro" id="IPR046335">
    <property type="entry name" value="LacI/GalR-like_sensor"/>
</dbReference>
<dbReference type="InterPro" id="IPR000843">
    <property type="entry name" value="HTH_LacI"/>
</dbReference>
<dbReference type="Proteomes" id="UP000656813">
    <property type="component" value="Unassembled WGS sequence"/>
</dbReference>
<evidence type="ECO:0000313" key="7">
    <source>
        <dbReference type="Proteomes" id="UP000656813"/>
    </source>
</evidence>
<sequence>MVSKTLNRKPGVNKRTREKVIFTAKQLGYSNLPYTAGENIETNENKGDFIAVLLANFRYQSKHSNYWSEIIDGITEEAKRRGTGIVIISESNSLTNVLNVSKLMGIIIVGYISPELCMEIKQFNTPIVLVDHEEPLLEADSIFMDNFDGLLKITNYLIAMGHNKLIFVGDLNYSKSFYDRWLGFRTSLEKANLYNSKSQNIFTLNYTSAGWIEEFDHWIESAKEKNKLPSAFVCANDNIAHNIIDVLKRHNFKLPEDFSITGYDNLDSSSYVVPSLTTCQVFKKFLGKRAVSKMFWRIKHQEYYPEKVLINGEIIIRDSVAPPNPE</sequence>
<gene>
    <name evidence="6" type="ORF">GCM10007096_32730</name>
</gene>
<keyword evidence="7" id="KW-1185">Reference proteome</keyword>
<dbReference type="GO" id="GO:0000976">
    <property type="term" value="F:transcription cis-regulatory region binding"/>
    <property type="evidence" value="ECO:0007669"/>
    <property type="project" value="TreeGrafter"/>
</dbReference>